<dbReference type="EMBL" id="MH179303">
    <property type="protein sequence ID" value="AXU41390.1"/>
    <property type="molecule type" value="Genomic_DNA"/>
</dbReference>
<dbReference type="InterPro" id="IPR013830">
    <property type="entry name" value="SGNH_hydro"/>
</dbReference>
<sequence length="332" mass="37403">MIKTELPTVLNAEYRKTLESNFKEIKKFMEDKGAKVDVSQTLSQFYDQLQKEIRAIVLPEESPQAVAFELDESKTDLHNVKHASFAQRLEADFRHLKEEVKTPGYVVTRNGTVMPDYREHSNIKRINSIVCIGDSVAKGLRASKNFGQYLAEFADASLTNLAVSGATFSTASDNNIVKQADKVRNADLVIVQGTDDDWLRNGGILIGTDSKDARTFYGAFCTIISKIRRNNPHAKIIVMTATRQLPVNGATIRRKDTDANSLNLKLEDYVNKQVLACTELGLPVFDAYHTSLIDPYNPAYRNKNMPDGLHPNEFAHEVIAHELLKIYDWYYG</sequence>
<organism evidence="2">
    <name type="scientific">Staphylococcus pseudintermedius</name>
    <dbReference type="NCBI Taxonomy" id="283734"/>
    <lineage>
        <taxon>Bacteria</taxon>
        <taxon>Bacillati</taxon>
        <taxon>Bacillota</taxon>
        <taxon>Bacilli</taxon>
        <taxon>Bacillales</taxon>
        <taxon>Staphylococcaceae</taxon>
        <taxon>Staphylococcus</taxon>
        <taxon>Staphylococcus intermedius group</taxon>
    </lineage>
</organism>
<feature type="domain" description="SGNH hydrolase-type esterase" evidence="1">
    <location>
        <begin position="131"/>
        <end position="317"/>
    </location>
</feature>
<dbReference type="AlphaFoldDB" id="A0A346TPA0"/>
<dbReference type="InterPro" id="IPR036514">
    <property type="entry name" value="SGNH_hydro_sf"/>
</dbReference>
<reference evidence="2" key="1">
    <citation type="submission" date="2018-04" db="EMBL/GenBank/DDBJ databases">
        <title>Whole genome sequencing of Staphylococcus pseudintermedius isolates from dogs.</title>
        <authorList>
            <person name="Bryan L.K."/>
            <person name="Little S.V."/>
            <person name="Hillhouse A."/>
            <person name="Lawhon S.D."/>
        </authorList>
    </citation>
    <scope>NUCLEOTIDE SEQUENCE</scope>
    <source>
        <strain evidence="2">TAMU 49_044</strain>
    </source>
</reference>
<name>A0A346TPA0_STAPS</name>
<evidence type="ECO:0000313" key="2">
    <source>
        <dbReference type="EMBL" id="AXU41390.1"/>
    </source>
</evidence>
<dbReference type="SUPFAM" id="SSF52266">
    <property type="entry name" value="SGNH hydrolase"/>
    <property type="match status" value="1"/>
</dbReference>
<dbReference type="CDD" id="cd00229">
    <property type="entry name" value="SGNH_hydrolase"/>
    <property type="match status" value="1"/>
</dbReference>
<dbReference type="InterPro" id="IPR051532">
    <property type="entry name" value="Ester_Hydrolysis_Enzymes"/>
</dbReference>
<dbReference type="PANTHER" id="PTHR30383">
    <property type="entry name" value="THIOESTERASE 1/PROTEASE 1/LYSOPHOSPHOLIPASE L1"/>
    <property type="match status" value="1"/>
</dbReference>
<dbReference type="RefSeq" id="WP_101457829.1">
    <property type="nucleotide sequence ID" value="NZ_BAAFJJ010000031.1"/>
</dbReference>
<dbReference type="Gene3D" id="3.40.50.1110">
    <property type="entry name" value="SGNH hydrolase"/>
    <property type="match status" value="1"/>
</dbReference>
<accession>A0A346TPA0</accession>
<evidence type="ECO:0000259" key="1">
    <source>
        <dbReference type="Pfam" id="PF13472"/>
    </source>
</evidence>
<dbReference type="Pfam" id="PF13472">
    <property type="entry name" value="Lipase_GDSL_2"/>
    <property type="match status" value="1"/>
</dbReference>
<dbReference type="PANTHER" id="PTHR30383:SF5">
    <property type="entry name" value="SGNH HYDROLASE-TYPE ESTERASE DOMAIN-CONTAINING PROTEIN"/>
    <property type="match status" value="1"/>
</dbReference>
<proteinExistence type="predicted"/>
<dbReference type="GO" id="GO:0004622">
    <property type="term" value="F:phosphatidylcholine lysophospholipase activity"/>
    <property type="evidence" value="ECO:0007669"/>
    <property type="project" value="TreeGrafter"/>
</dbReference>
<protein>
    <submittedName>
        <fullName evidence="2">Minor structural protein</fullName>
    </submittedName>
</protein>